<dbReference type="InterPro" id="IPR050644">
    <property type="entry name" value="PG_Glycine_Bridge_Synth"/>
</dbReference>
<dbReference type="PANTHER" id="PTHR36174">
    <property type="entry name" value="LIPID II:GLYCINE GLYCYLTRANSFERASE"/>
    <property type="match status" value="1"/>
</dbReference>
<dbReference type="PANTHER" id="PTHR36174:SF1">
    <property type="entry name" value="LIPID II:GLYCINE GLYCYLTRANSFERASE"/>
    <property type="match status" value="1"/>
</dbReference>
<dbReference type="AlphaFoldDB" id="A0A975IFQ0"/>
<evidence type="ECO:0000256" key="6">
    <source>
        <dbReference type="ARBA" id="ARBA00023316"/>
    </source>
</evidence>
<dbReference type="KEGG" id="tpav:HRQ91_05225"/>
<organism evidence="8 9">
    <name type="scientific">Treponema parvum</name>
    <dbReference type="NCBI Taxonomy" id="138851"/>
    <lineage>
        <taxon>Bacteria</taxon>
        <taxon>Pseudomonadati</taxon>
        <taxon>Spirochaetota</taxon>
        <taxon>Spirochaetia</taxon>
        <taxon>Spirochaetales</taxon>
        <taxon>Treponemataceae</taxon>
        <taxon>Treponema</taxon>
    </lineage>
</organism>
<dbReference type="InterPro" id="IPR003447">
    <property type="entry name" value="FEMABX"/>
</dbReference>
<proteinExistence type="inferred from homology"/>
<gene>
    <name evidence="8" type="ORF">HRQ91_05225</name>
</gene>
<dbReference type="SUPFAM" id="SSF55729">
    <property type="entry name" value="Acyl-CoA N-acyltransferases (Nat)"/>
    <property type="match status" value="1"/>
</dbReference>
<dbReference type="GO" id="GO:0071555">
    <property type="term" value="P:cell wall organization"/>
    <property type="evidence" value="ECO:0007669"/>
    <property type="project" value="UniProtKB-KW"/>
</dbReference>
<feature type="compositionally biased region" description="Basic and acidic residues" evidence="7">
    <location>
        <begin position="61"/>
        <end position="74"/>
    </location>
</feature>
<keyword evidence="3" id="KW-0133">Cell shape</keyword>
<comment type="similarity">
    <text evidence="1">Belongs to the FemABX family.</text>
</comment>
<evidence type="ECO:0000313" key="9">
    <source>
        <dbReference type="Proteomes" id="UP000671908"/>
    </source>
</evidence>
<feature type="region of interest" description="Disordered" evidence="7">
    <location>
        <begin position="56"/>
        <end position="80"/>
    </location>
</feature>
<evidence type="ECO:0000256" key="1">
    <source>
        <dbReference type="ARBA" id="ARBA00009943"/>
    </source>
</evidence>
<protein>
    <submittedName>
        <fullName evidence="8">Peptidoglycan bridge formation glycyltransferase FemA/FemB family protein</fullName>
    </submittedName>
</protein>
<dbReference type="InterPro" id="IPR016181">
    <property type="entry name" value="Acyl_CoA_acyltransferase"/>
</dbReference>
<keyword evidence="9" id="KW-1185">Reference proteome</keyword>
<keyword evidence="6" id="KW-0961">Cell wall biogenesis/degradation</keyword>
<evidence type="ECO:0000313" key="8">
    <source>
        <dbReference type="EMBL" id="QTQ15133.1"/>
    </source>
</evidence>
<keyword evidence="4" id="KW-0573">Peptidoglycan synthesis</keyword>
<keyword evidence="2" id="KW-0808">Transferase</keyword>
<sequence length="214" mass="24052">MDIFYDLYKTTASRDGIEIHLKSYYKDLLSLSASESNAPDVRLYIASVVDGEGNCAADGSGRGDTDRESREDGRSPGGCNCGDARLGESGKYGTGEPLAAIIVLFCKREAVYLYGASGNKKRNFMPSYLLQWRAINDAKKYGSAFYDLYGMPPSDDERHPMHGLYRFKTGFGGKIIHRPGSMDVPLSFLYFPYVFLEALRSFYHKKIKKIFVRR</sequence>
<dbReference type="GO" id="GO:0008360">
    <property type="term" value="P:regulation of cell shape"/>
    <property type="evidence" value="ECO:0007669"/>
    <property type="project" value="UniProtKB-KW"/>
</dbReference>
<evidence type="ECO:0000256" key="4">
    <source>
        <dbReference type="ARBA" id="ARBA00022984"/>
    </source>
</evidence>
<keyword evidence="5" id="KW-0012">Acyltransferase</keyword>
<dbReference type="Pfam" id="PF02388">
    <property type="entry name" value="FemAB"/>
    <property type="match status" value="1"/>
</dbReference>
<name>A0A975IFQ0_9SPIR</name>
<reference evidence="8 9" key="1">
    <citation type="journal article" date="2021" name="Microbiol. Resour. Announc.">
        <title>Complete Genome Sequences of Three Human Oral Treponema parvum Isolates.</title>
        <authorList>
            <person name="Zeng H."/>
            <person name="Watt R.M."/>
        </authorList>
    </citation>
    <scope>NUCLEOTIDE SEQUENCE [LARGE SCALE GENOMIC DNA]</scope>
    <source>
        <strain evidence="8 9">ATCC 700770</strain>
    </source>
</reference>
<dbReference type="GO" id="GO:0016755">
    <property type="term" value="F:aminoacyltransferase activity"/>
    <property type="evidence" value="ECO:0007669"/>
    <property type="project" value="InterPro"/>
</dbReference>
<accession>A0A975IFQ0</accession>
<dbReference type="PROSITE" id="PS51191">
    <property type="entry name" value="FEMABX"/>
    <property type="match status" value="1"/>
</dbReference>
<evidence type="ECO:0000256" key="3">
    <source>
        <dbReference type="ARBA" id="ARBA00022960"/>
    </source>
</evidence>
<dbReference type="Gene3D" id="3.40.630.30">
    <property type="match status" value="1"/>
</dbReference>
<dbReference type="GO" id="GO:0009252">
    <property type="term" value="P:peptidoglycan biosynthetic process"/>
    <property type="evidence" value="ECO:0007669"/>
    <property type="project" value="UniProtKB-KW"/>
</dbReference>
<evidence type="ECO:0000256" key="7">
    <source>
        <dbReference type="SAM" id="MobiDB-lite"/>
    </source>
</evidence>
<evidence type="ECO:0000256" key="2">
    <source>
        <dbReference type="ARBA" id="ARBA00022679"/>
    </source>
</evidence>
<evidence type="ECO:0000256" key="5">
    <source>
        <dbReference type="ARBA" id="ARBA00023315"/>
    </source>
</evidence>
<dbReference type="Proteomes" id="UP000671908">
    <property type="component" value="Chromosome"/>
</dbReference>
<dbReference type="EMBL" id="CP054142">
    <property type="protein sequence ID" value="QTQ15133.1"/>
    <property type="molecule type" value="Genomic_DNA"/>
</dbReference>